<organism evidence="1 2">
    <name type="scientific">Daphnia pulex</name>
    <name type="common">Water flea</name>
    <dbReference type="NCBI Taxonomy" id="6669"/>
    <lineage>
        <taxon>Eukaryota</taxon>
        <taxon>Metazoa</taxon>
        <taxon>Ecdysozoa</taxon>
        <taxon>Arthropoda</taxon>
        <taxon>Crustacea</taxon>
        <taxon>Branchiopoda</taxon>
        <taxon>Diplostraca</taxon>
        <taxon>Cladocera</taxon>
        <taxon>Anomopoda</taxon>
        <taxon>Daphniidae</taxon>
        <taxon>Daphnia</taxon>
    </lineage>
</organism>
<dbReference type="HOGENOM" id="CLU_2544864_0_0_1"/>
<dbReference type="InParanoid" id="E9G4M0"/>
<gene>
    <name evidence="1" type="ORF">DAPPUDRAFT_300408</name>
</gene>
<dbReference type="Proteomes" id="UP000000305">
    <property type="component" value="Unassembled WGS sequence"/>
</dbReference>
<accession>E9G4M0</accession>
<keyword evidence="2" id="KW-1185">Reference proteome</keyword>
<sequence length="83" mass="9447">MYASVSEKYIMDQIASQGDIMASIDNGQVKIEEIRYDLMMSGIHDYIKADEPHSERSLLIDTIKLLTNTNGCWIVPALRIERS</sequence>
<dbReference type="EMBL" id="GL732532">
    <property type="protein sequence ID" value="EFX85321.1"/>
    <property type="molecule type" value="Genomic_DNA"/>
</dbReference>
<proteinExistence type="predicted"/>
<evidence type="ECO:0000313" key="2">
    <source>
        <dbReference type="Proteomes" id="UP000000305"/>
    </source>
</evidence>
<name>E9G4M0_DAPPU</name>
<evidence type="ECO:0000313" key="1">
    <source>
        <dbReference type="EMBL" id="EFX85321.1"/>
    </source>
</evidence>
<dbReference type="KEGG" id="dpx:DAPPUDRAFT_300408"/>
<reference evidence="1 2" key="1">
    <citation type="journal article" date="2011" name="Science">
        <title>The ecoresponsive genome of Daphnia pulex.</title>
        <authorList>
            <person name="Colbourne J.K."/>
            <person name="Pfrender M.E."/>
            <person name="Gilbert D."/>
            <person name="Thomas W.K."/>
            <person name="Tucker A."/>
            <person name="Oakley T.H."/>
            <person name="Tokishita S."/>
            <person name="Aerts A."/>
            <person name="Arnold G.J."/>
            <person name="Basu M.K."/>
            <person name="Bauer D.J."/>
            <person name="Caceres C.E."/>
            <person name="Carmel L."/>
            <person name="Casola C."/>
            <person name="Choi J.H."/>
            <person name="Detter J.C."/>
            <person name="Dong Q."/>
            <person name="Dusheyko S."/>
            <person name="Eads B.D."/>
            <person name="Frohlich T."/>
            <person name="Geiler-Samerotte K.A."/>
            <person name="Gerlach D."/>
            <person name="Hatcher P."/>
            <person name="Jogdeo S."/>
            <person name="Krijgsveld J."/>
            <person name="Kriventseva E.V."/>
            <person name="Kultz D."/>
            <person name="Laforsch C."/>
            <person name="Lindquist E."/>
            <person name="Lopez J."/>
            <person name="Manak J.R."/>
            <person name="Muller J."/>
            <person name="Pangilinan J."/>
            <person name="Patwardhan R.P."/>
            <person name="Pitluck S."/>
            <person name="Pritham E.J."/>
            <person name="Rechtsteiner A."/>
            <person name="Rho M."/>
            <person name="Rogozin I.B."/>
            <person name="Sakarya O."/>
            <person name="Salamov A."/>
            <person name="Schaack S."/>
            <person name="Shapiro H."/>
            <person name="Shiga Y."/>
            <person name="Skalitzky C."/>
            <person name="Smith Z."/>
            <person name="Souvorov A."/>
            <person name="Sung W."/>
            <person name="Tang Z."/>
            <person name="Tsuchiya D."/>
            <person name="Tu H."/>
            <person name="Vos H."/>
            <person name="Wang M."/>
            <person name="Wolf Y.I."/>
            <person name="Yamagata H."/>
            <person name="Yamada T."/>
            <person name="Ye Y."/>
            <person name="Shaw J.R."/>
            <person name="Andrews J."/>
            <person name="Crease T.J."/>
            <person name="Tang H."/>
            <person name="Lucas S.M."/>
            <person name="Robertson H.M."/>
            <person name="Bork P."/>
            <person name="Koonin E.V."/>
            <person name="Zdobnov E.M."/>
            <person name="Grigoriev I.V."/>
            <person name="Lynch M."/>
            <person name="Boore J.L."/>
        </authorList>
    </citation>
    <scope>NUCLEOTIDE SEQUENCE [LARGE SCALE GENOMIC DNA]</scope>
</reference>
<dbReference type="AlphaFoldDB" id="E9G4M0"/>
<protein>
    <submittedName>
        <fullName evidence="1">Uncharacterized protein</fullName>
    </submittedName>
</protein>